<evidence type="ECO:0000259" key="1">
    <source>
        <dbReference type="Pfam" id="PF01266"/>
    </source>
</evidence>
<accession>A0A0D0GLK3</accession>
<dbReference type="InterPro" id="IPR036188">
    <property type="entry name" value="FAD/NAD-bd_sf"/>
</dbReference>
<dbReference type="InterPro" id="IPR006076">
    <property type="entry name" value="FAD-dep_OxRdtase"/>
</dbReference>
<dbReference type="GO" id="GO:0005737">
    <property type="term" value="C:cytoplasm"/>
    <property type="evidence" value="ECO:0007669"/>
    <property type="project" value="TreeGrafter"/>
</dbReference>
<dbReference type="STRING" id="1503925.TH53_11455"/>
<dbReference type="RefSeq" id="WP_041882059.1">
    <property type="nucleotide sequence ID" value="NZ_CP157278.1"/>
</dbReference>
<proteinExistence type="predicted"/>
<feature type="domain" description="FAD dependent oxidoreductase" evidence="1">
    <location>
        <begin position="30"/>
        <end position="378"/>
    </location>
</feature>
<dbReference type="Proteomes" id="UP000032049">
    <property type="component" value="Unassembled WGS sequence"/>
</dbReference>
<evidence type="ECO:0000313" key="3">
    <source>
        <dbReference type="Proteomes" id="UP000032049"/>
    </source>
</evidence>
<name>A0A0D0GLK3_9SPHI</name>
<dbReference type="PANTHER" id="PTHR13847:SF201">
    <property type="entry name" value="PUTATIBE OXIDOREDUCTASE"/>
    <property type="match status" value="1"/>
</dbReference>
<dbReference type="AlphaFoldDB" id="A0A0D0GLK3"/>
<evidence type="ECO:0000313" key="2">
    <source>
        <dbReference type="EMBL" id="KIO77075.1"/>
    </source>
</evidence>
<comment type="caution">
    <text evidence="2">The sequence shown here is derived from an EMBL/GenBank/DDBJ whole genome shotgun (WGS) entry which is preliminary data.</text>
</comment>
<sequence length="400" mass="45136">MNIRSNEPFWLVKNGLLYTYPSLRENISCDILIVGSGITGALMAHALTEKGYKTVLIDKREIANGSSSATTSMLQYEIDIPLYKLIAQIGEQGAVGSYRACRDSIYKLEKLINEIKSDCGFEKKDSVYFAKLKKDVGWLKKEFEARKAADFEVVWLTPEEIKSRYGLIAEGAILSKDGASVDAFRLAHDLLHYNAERGLTVYDKTKLEKVKYKGGQVLAQTEGGAIITAGKIVYCTGYETQEMLPEQIVKLKSTYAMVSEKNKQLKDDICNTLFWNTDAPYLYMRTTSDGRLLAGGEDEDFKNPVKRDALLERKKNKLVKTVSKFLPEVEFIEDFCWCGTFGETKDGLPYIGEHPKFPDTYFVLGFGGNGITFSVMGMEIISAMLEGELDLLSYYFRFRR</sequence>
<dbReference type="Pfam" id="PF01266">
    <property type="entry name" value="DAO"/>
    <property type="match status" value="1"/>
</dbReference>
<keyword evidence="3" id="KW-1185">Reference proteome</keyword>
<organism evidence="2 3">
    <name type="scientific">Pedobacter lusitanus</name>
    <dbReference type="NCBI Taxonomy" id="1503925"/>
    <lineage>
        <taxon>Bacteria</taxon>
        <taxon>Pseudomonadati</taxon>
        <taxon>Bacteroidota</taxon>
        <taxon>Sphingobacteriia</taxon>
        <taxon>Sphingobacteriales</taxon>
        <taxon>Sphingobacteriaceae</taxon>
        <taxon>Pedobacter</taxon>
    </lineage>
</organism>
<dbReference type="Gene3D" id="3.50.50.60">
    <property type="entry name" value="FAD/NAD(P)-binding domain"/>
    <property type="match status" value="1"/>
</dbReference>
<dbReference type="EMBL" id="JXRA01000047">
    <property type="protein sequence ID" value="KIO77075.1"/>
    <property type="molecule type" value="Genomic_DNA"/>
</dbReference>
<dbReference type="OrthoDB" id="571248at2"/>
<dbReference type="SUPFAM" id="SSF51905">
    <property type="entry name" value="FAD/NAD(P)-binding domain"/>
    <property type="match status" value="1"/>
</dbReference>
<protein>
    <submittedName>
        <fullName evidence="2">FAD-dependent oxidoreductase</fullName>
    </submittedName>
</protein>
<gene>
    <name evidence="2" type="ORF">TH53_11455</name>
</gene>
<dbReference type="PANTHER" id="PTHR13847">
    <property type="entry name" value="SARCOSINE DEHYDROGENASE-RELATED"/>
    <property type="match status" value="1"/>
</dbReference>
<reference evidence="2 3" key="1">
    <citation type="submission" date="2015-01" db="EMBL/GenBank/DDBJ databases">
        <title>Draft genome sequence of Pedobacter sp. NL19 isolated from sludge of an effluent treatment pond in an abandoned uranium mine.</title>
        <authorList>
            <person name="Santos T."/>
            <person name="Caetano T."/>
            <person name="Covas C."/>
            <person name="Cruz A."/>
            <person name="Mendo S."/>
        </authorList>
    </citation>
    <scope>NUCLEOTIDE SEQUENCE [LARGE SCALE GENOMIC DNA]</scope>
    <source>
        <strain evidence="2 3">NL19</strain>
    </source>
</reference>
<dbReference type="Gene3D" id="3.30.9.10">
    <property type="entry name" value="D-Amino Acid Oxidase, subunit A, domain 2"/>
    <property type="match status" value="1"/>
</dbReference>